<dbReference type="Proteomes" id="UP000598271">
    <property type="component" value="Unassembled WGS sequence"/>
</dbReference>
<dbReference type="Gene3D" id="2.60.120.1440">
    <property type="match status" value="1"/>
</dbReference>
<evidence type="ECO:0000259" key="2">
    <source>
        <dbReference type="Pfam" id="PF16344"/>
    </source>
</evidence>
<dbReference type="GO" id="GO:0016989">
    <property type="term" value="F:sigma factor antagonist activity"/>
    <property type="evidence" value="ECO:0007669"/>
    <property type="project" value="TreeGrafter"/>
</dbReference>
<evidence type="ECO:0000313" key="3">
    <source>
        <dbReference type="EMBL" id="GHB86519.1"/>
    </source>
</evidence>
<protein>
    <recommendedName>
        <fullName evidence="5">FecR family protein</fullName>
    </recommendedName>
</protein>
<evidence type="ECO:0000313" key="4">
    <source>
        <dbReference type="Proteomes" id="UP000598271"/>
    </source>
</evidence>
<dbReference type="EMBL" id="BMXF01000007">
    <property type="protein sequence ID" value="GHB86519.1"/>
    <property type="molecule type" value="Genomic_DNA"/>
</dbReference>
<dbReference type="PIRSF" id="PIRSF018266">
    <property type="entry name" value="FecR"/>
    <property type="match status" value="1"/>
</dbReference>
<organism evidence="3 4">
    <name type="scientific">Persicitalea jodogahamensis</name>
    <dbReference type="NCBI Taxonomy" id="402147"/>
    <lineage>
        <taxon>Bacteria</taxon>
        <taxon>Pseudomonadati</taxon>
        <taxon>Bacteroidota</taxon>
        <taxon>Cytophagia</taxon>
        <taxon>Cytophagales</taxon>
        <taxon>Spirosomataceae</taxon>
        <taxon>Persicitalea</taxon>
    </lineage>
</organism>
<feature type="domain" description="Protein FecR C-terminal" evidence="2">
    <location>
        <begin position="298"/>
        <end position="366"/>
    </location>
</feature>
<feature type="domain" description="FecR protein" evidence="1">
    <location>
        <begin position="152"/>
        <end position="246"/>
    </location>
</feature>
<name>A0A8J3D801_9BACT</name>
<reference evidence="3 4" key="1">
    <citation type="journal article" date="2014" name="Int. J. Syst. Evol. Microbiol.">
        <title>Complete genome sequence of Corynebacterium casei LMG S-19264T (=DSM 44701T), isolated from a smear-ripened cheese.</title>
        <authorList>
            <consortium name="US DOE Joint Genome Institute (JGI-PGF)"/>
            <person name="Walter F."/>
            <person name="Albersmeier A."/>
            <person name="Kalinowski J."/>
            <person name="Ruckert C."/>
        </authorList>
    </citation>
    <scope>NUCLEOTIDE SEQUENCE [LARGE SCALE GENOMIC DNA]</scope>
    <source>
        <strain evidence="3 4">KCTC 12866</strain>
    </source>
</reference>
<evidence type="ECO:0008006" key="5">
    <source>
        <dbReference type="Google" id="ProtNLM"/>
    </source>
</evidence>
<dbReference type="InterPro" id="IPR012373">
    <property type="entry name" value="Ferrdict_sens_TM"/>
</dbReference>
<comment type="caution">
    <text evidence="3">The sequence shown here is derived from an EMBL/GenBank/DDBJ whole genome shotgun (WGS) entry which is preliminary data.</text>
</comment>
<dbReference type="AlphaFoldDB" id="A0A8J3D801"/>
<dbReference type="Gene3D" id="3.55.50.30">
    <property type="match status" value="1"/>
</dbReference>
<evidence type="ECO:0000259" key="1">
    <source>
        <dbReference type="Pfam" id="PF04773"/>
    </source>
</evidence>
<dbReference type="InterPro" id="IPR032508">
    <property type="entry name" value="FecR_C"/>
</dbReference>
<sequence>MDERITDPLILVDDPTYRHYVRRTDPASVQQWTAWLARHPDQAPVIREATRLVHELDALPRHKLTDSEITAELMQVQARLAGNEPLPEVGVLEKPLYSHSLLGRFSYWLAAASVALLSMLGLWLYNGKAQPDSAIASVAQEYSSPVNKVFDHSTPFGQRERFVLPDGSVVMLNANSTLQFVQWSATRREVSLRGEAFFQISKKSVAGQPVKFVVRANNVAVEVLGTQFDVSTRNKRVKVVLNEGHIRLKVLDMKHPNAQPIRTLDMLPGDLAEIADAQSLTFTSQTETDEHLAWVSDELVFDETPISEVARIIEENYGYSVQFADAELPNRRLTARLPDANLDILLKALSKAFSLSITQTDKTIRIAAGH</sequence>
<dbReference type="InterPro" id="IPR006860">
    <property type="entry name" value="FecR"/>
</dbReference>
<dbReference type="PANTHER" id="PTHR30273:SF2">
    <property type="entry name" value="PROTEIN FECR"/>
    <property type="match status" value="1"/>
</dbReference>
<proteinExistence type="predicted"/>
<dbReference type="Pfam" id="PF04773">
    <property type="entry name" value="FecR"/>
    <property type="match status" value="1"/>
</dbReference>
<dbReference type="Pfam" id="PF16344">
    <property type="entry name" value="FecR_C"/>
    <property type="match status" value="1"/>
</dbReference>
<keyword evidence="4" id="KW-1185">Reference proteome</keyword>
<accession>A0A8J3D801</accession>
<dbReference type="RefSeq" id="WP_377241590.1">
    <property type="nucleotide sequence ID" value="NZ_JBHMDR010000005.1"/>
</dbReference>
<dbReference type="PANTHER" id="PTHR30273">
    <property type="entry name" value="PERIPLASMIC SIGNAL SENSOR AND SIGMA FACTOR ACTIVATOR FECR-RELATED"/>
    <property type="match status" value="1"/>
</dbReference>
<gene>
    <name evidence="3" type="ORF">GCM10007390_47620</name>
</gene>